<organism evidence="9 11">
    <name type="scientific">Perkinsus olseni</name>
    <name type="common">Perkinsus atlanticus</name>
    <dbReference type="NCBI Taxonomy" id="32597"/>
    <lineage>
        <taxon>Eukaryota</taxon>
        <taxon>Sar</taxon>
        <taxon>Alveolata</taxon>
        <taxon>Perkinsozoa</taxon>
        <taxon>Perkinsea</taxon>
        <taxon>Perkinsida</taxon>
        <taxon>Perkinsidae</taxon>
        <taxon>Perkinsus</taxon>
    </lineage>
</organism>
<evidence type="ECO:0000313" key="12">
    <source>
        <dbReference type="Proteomes" id="UP000572268"/>
    </source>
</evidence>
<evidence type="ECO:0000313" key="10">
    <source>
        <dbReference type="EMBL" id="KAF4674409.1"/>
    </source>
</evidence>
<dbReference type="PROSITE" id="PS51188">
    <property type="entry name" value="ZF_CR"/>
    <property type="match status" value="1"/>
</dbReference>
<dbReference type="GO" id="GO:0008270">
    <property type="term" value="F:zinc ion binding"/>
    <property type="evidence" value="ECO:0007669"/>
    <property type="project" value="UniProtKB-KW"/>
</dbReference>
<keyword evidence="1 5" id="KW-0479">Metal-binding</keyword>
<sequence>MRVLLILGLLALCNASWWSGSKAVDDGDDEPFDDEAQDYYRILEVSPEATGAEIKRAYRRLSLKNHPDKGGDEDLFQKISQAYEVLSDPNKRRVYDLDGVDGLEELAKRDAQGQAGFHDPFSDMFGSFFGGGGGGRRRSDKAPDLEIPLFVSLNDLYSGKTFTLTAFKQKRCKRCRGTGARTKKDFQDCPDCQGQGVVVRMVQLGPGMYQQLHEPCGRCGGKGKIAARKCPKCGGARVVPGVDTYEVVVERGVPEGHRVSIPYAGDESPERAAGAVTYVIHTMPHPTMRRDGQDLHMEYVISLRESLLGFTKTVEHLDGHEIVLDRTGKVTKSGLVVRYPGEGMPLKDVPSEAGDLVVKFRVEFPEKLTEEQIKGLEGVL</sequence>
<dbReference type="Gene3D" id="2.10.230.10">
    <property type="entry name" value="Heat shock protein DnaJ, cysteine-rich domain"/>
    <property type="match status" value="1"/>
</dbReference>
<evidence type="ECO:0000313" key="9">
    <source>
        <dbReference type="EMBL" id="KAF4668687.1"/>
    </source>
</evidence>
<evidence type="ECO:0000256" key="4">
    <source>
        <dbReference type="ARBA" id="ARBA00022833"/>
    </source>
</evidence>
<protein>
    <submittedName>
        <fullName evidence="9">DnaJ- protein scj1</fullName>
    </submittedName>
</protein>
<evidence type="ECO:0000256" key="2">
    <source>
        <dbReference type="ARBA" id="ARBA00022737"/>
    </source>
</evidence>
<dbReference type="Proteomes" id="UP000572268">
    <property type="component" value="Unassembled WGS sequence"/>
</dbReference>
<gene>
    <name evidence="9" type="primary">SCJ1</name>
    <name evidence="10" type="ORF">FOL46_004970</name>
    <name evidence="9" type="ORF">FOZ61_005939</name>
</gene>
<dbReference type="EMBL" id="JABAHT010000033">
    <property type="protein sequence ID" value="KAF4668687.1"/>
    <property type="molecule type" value="Genomic_DNA"/>
</dbReference>
<dbReference type="Gene3D" id="2.60.260.20">
    <property type="entry name" value="Urease metallochaperone UreE, N-terminal domain"/>
    <property type="match status" value="2"/>
</dbReference>
<dbReference type="Gene3D" id="1.10.287.110">
    <property type="entry name" value="DnaJ domain"/>
    <property type="match status" value="1"/>
</dbReference>
<evidence type="ECO:0000259" key="8">
    <source>
        <dbReference type="PROSITE" id="PS51188"/>
    </source>
</evidence>
<dbReference type="AlphaFoldDB" id="A0A7J6MBB6"/>
<keyword evidence="6" id="KW-0732">Signal</keyword>
<dbReference type="InterPro" id="IPR002939">
    <property type="entry name" value="DnaJ_C"/>
</dbReference>
<keyword evidence="4 5" id="KW-0862">Zinc</keyword>
<name>A0A7J6MBB6_PEROL</name>
<evidence type="ECO:0000256" key="1">
    <source>
        <dbReference type="ARBA" id="ARBA00022723"/>
    </source>
</evidence>
<feature type="chain" id="PRO_5036205446" evidence="6">
    <location>
        <begin position="16"/>
        <end position="380"/>
    </location>
</feature>
<dbReference type="InterPro" id="IPR001305">
    <property type="entry name" value="HSP_DnaJ_Cys-rich_dom"/>
</dbReference>
<dbReference type="Pfam" id="PF01556">
    <property type="entry name" value="DnaJ_C"/>
    <property type="match status" value="1"/>
</dbReference>
<dbReference type="SUPFAM" id="SSF49493">
    <property type="entry name" value="HSP40/DnaJ peptide-binding domain"/>
    <property type="match status" value="2"/>
</dbReference>
<keyword evidence="3 5" id="KW-0863">Zinc-finger</keyword>
<dbReference type="PRINTS" id="PR00625">
    <property type="entry name" value="JDOMAIN"/>
</dbReference>
<dbReference type="FunFam" id="2.10.230.10:FF:000001">
    <property type="entry name" value="DnaJ subfamily A member 2"/>
    <property type="match status" value="1"/>
</dbReference>
<feature type="signal peptide" evidence="6">
    <location>
        <begin position="1"/>
        <end position="15"/>
    </location>
</feature>
<dbReference type="InterPro" id="IPR036410">
    <property type="entry name" value="HSP_DnaJ_Cys-rich_dom_sf"/>
</dbReference>
<dbReference type="GO" id="GO:0030544">
    <property type="term" value="F:Hsp70 protein binding"/>
    <property type="evidence" value="ECO:0007669"/>
    <property type="project" value="InterPro"/>
</dbReference>
<dbReference type="CDD" id="cd10747">
    <property type="entry name" value="DnaJ_C"/>
    <property type="match status" value="1"/>
</dbReference>
<dbReference type="SUPFAM" id="SSF46565">
    <property type="entry name" value="Chaperone J-domain"/>
    <property type="match status" value="1"/>
</dbReference>
<dbReference type="PROSITE" id="PS00636">
    <property type="entry name" value="DNAJ_1"/>
    <property type="match status" value="1"/>
</dbReference>
<dbReference type="InterPro" id="IPR044713">
    <property type="entry name" value="DNJA1/2-like"/>
</dbReference>
<evidence type="ECO:0000256" key="3">
    <source>
        <dbReference type="ARBA" id="ARBA00022771"/>
    </source>
</evidence>
<dbReference type="InterPro" id="IPR018253">
    <property type="entry name" value="DnaJ_domain_CS"/>
</dbReference>
<feature type="domain" description="J" evidence="7">
    <location>
        <begin position="38"/>
        <end position="99"/>
    </location>
</feature>
<dbReference type="CDD" id="cd10719">
    <property type="entry name" value="DnaJ_zf"/>
    <property type="match status" value="1"/>
</dbReference>
<dbReference type="Proteomes" id="UP000570595">
    <property type="component" value="Unassembled WGS sequence"/>
</dbReference>
<feature type="zinc finger region" description="CR-type" evidence="5">
    <location>
        <begin position="159"/>
        <end position="242"/>
    </location>
</feature>
<dbReference type="Pfam" id="PF00684">
    <property type="entry name" value="DnaJ_CXXCXGXG"/>
    <property type="match status" value="1"/>
</dbReference>
<dbReference type="EMBL" id="JABANN010000030">
    <property type="protein sequence ID" value="KAF4674409.1"/>
    <property type="molecule type" value="Genomic_DNA"/>
</dbReference>
<dbReference type="PROSITE" id="PS50076">
    <property type="entry name" value="DNAJ_2"/>
    <property type="match status" value="1"/>
</dbReference>
<keyword evidence="2" id="KW-0677">Repeat</keyword>
<dbReference type="InterPro" id="IPR001623">
    <property type="entry name" value="DnaJ_domain"/>
</dbReference>
<dbReference type="CDD" id="cd06257">
    <property type="entry name" value="DnaJ"/>
    <property type="match status" value="1"/>
</dbReference>
<comment type="caution">
    <text evidence="9">The sequence shown here is derived from an EMBL/GenBank/DDBJ whole genome shotgun (WGS) entry which is preliminary data.</text>
</comment>
<proteinExistence type="predicted"/>
<dbReference type="FunFam" id="2.60.260.20:FF:000013">
    <property type="entry name" value="DnaJ subfamily B member 11"/>
    <property type="match status" value="1"/>
</dbReference>
<accession>A0A7J6MBB6</accession>
<dbReference type="PANTHER" id="PTHR43888">
    <property type="entry name" value="DNAJ-LIKE-2, ISOFORM A-RELATED"/>
    <property type="match status" value="1"/>
</dbReference>
<reference evidence="11 12" key="1">
    <citation type="submission" date="2020-04" db="EMBL/GenBank/DDBJ databases">
        <title>Perkinsus olseni comparative genomics.</title>
        <authorList>
            <person name="Bogema D.R."/>
        </authorList>
    </citation>
    <scope>NUCLEOTIDE SEQUENCE [LARGE SCALE GENOMIC DNA]</scope>
    <source>
        <strain evidence="9">ATCC PRA-179</strain>
        <strain evidence="10">ATCC PRA-31</strain>
    </source>
</reference>
<dbReference type="SMART" id="SM00271">
    <property type="entry name" value="DnaJ"/>
    <property type="match status" value="1"/>
</dbReference>
<dbReference type="GO" id="GO:0051082">
    <property type="term" value="F:unfolded protein binding"/>
    <property type="evidence" value="ECO:0007669"/>
    <property type="project" value="InterPro"/>
</dbReference>
<feature type="domain" description="CR-type" evidence="8">
    <location>
        <begin position="159"/>
        <end position="242"/>
    </location>
</feature>
<evidence type="ECO:0000256" key="5">
    <source>
        <dbReference type="PROSITE-ProRule" id="PRU00546"/>
    </source>
</evidence>
<evidence type="ECO:0000256" key="6">
    <source>
        <dbReference type="SAM" id="SignalP"/>
    </source>
</evidence>
<evidence type="ECO:0000259" key="7">
    <source>
        <dbReference type="PROSITE" id="PS50076"/>
    </source>
</evidence>
<dbReference type="InterPro" id="IPR008971">
    <property type="entry name" value="HSP40/DnaJ_pept-bd"/>
</dbReference>
<dbReference type="GO" id="GO:0006457">
    <property type="term" value="P:protein folding"/>
    <property type="evidence" value="ECO:0007669"/>
    <property type="project" value="InterPro"/>
</dbReference>
<dbReference type="InterPro" id="IPR036869">
    <property type="entry name" value="J_dom_sf"/>
</dbReference>
<dbReference type="SUPFAM" id="SSF57938">
    <property type="entry name" value="DnaJ/Hsp40 cysteine-rich domain"/>
    <property type="match status" value="1"/>
</dbReference>
<dbReference type="Pfam" id="PF00226">
    <property type="entry name" value="DnaJ"/>
    <property type="match status" value="1"/>
</dbReference>
<dbReference type="OrthoDB" id="550424at2759"/>
<evidence type="ECO:0000313" key="11">
    <source>
        <dbReference type="Proteomes" id="UP000570595"/>
    </source>
</evidence>